<accession>A0A433Q5X7</accession>
<sequence length="146" mass="17282">MHKLLISIAIQAASAARFAIRDRVKHYHKDPTYHYHKVPQYYYPYHNYPHEAYYTHTYYPKSARNNAVVKKEIKIFGKRRDDGEHHYQGADNVEDSNVEDSKVVIRKEAQFNKRNYDDLHATNIKDLGPVKELKKVSIRRLHCTLA</sequence>
<comment type="caution">
    <text evidence="2">The sequence shown here is derived from an EMBL/GenBank/DDBJ whole genome shotgun (WGS) entry which is preliminary data.</text>
</comment>
<feature type="signal peptide" evidence="1">
    <location>
        <begin position="1"/>
        <end position="15"/>
    </location>
</feature>
<name>A0A433Q5X7_9FUNG</name>
<evidence type="ECO:0000313" key="2">
    <source>
        <dbReference type="EMBL" id="RUS25176.1"/>
    </source>
</evidence>
<dbReference type="EMBL" id="RBNJ01013724">
    <property type="protein sequence ID" value="RUS25176.1"/>
    <property type="molecule type" value="Genomic_DNA"/>
</dbReference>
<keyword evidence="3" id="KW-1185">Reference proteome</keyword>
<organism evidence="2 3">
    <name type="scientific">Jimgerdemannia flammicorona</name>
    <dbReference type="NCBI Taxonomy" id="994334"/>
    <lineage>
        <taxon>Eukaryota</taxon>
        <taxon>Fungi</taxon>
        <taxon>Fungi incertae sedis</taxon>
        <taxon>Mucoromycota</taxon>
        <taxon>Mucoromycotina</taxon>
        <taxon>Endogonomycetes</taxon>
        <taxon>Endogonales</taxon>
        <taxon>Endogonaceae</taxon>
        <taxon>Jimgerdemannia</taxon>
    </lineage>
</organism>
<proteinExistence type="predicted"/>
<gene>
    <name evidence="2" type="ORF">BC938DRAFT_472524</name>
</gene>
<protein>
    <submittedName>
        <fullName evidence="2">Uncharacterized protein</fullName>
    </submittedName>
</protein>
<dbReference type="AlphaFoldDB" id="A0A433Q5X7"/>
<feature type="non-terminal residue" evidence="2">
    <location>
        <position position="146"/>
    </location>
</feature>
<keyword evidence="1" id="KW-0732">Signal</keyword>
<reference evidence="2 3" key="1">
    <citation type="journal article" date="2018" name="New Phytol.">
        <title>Phylogenomics of Endogonaceae and evolution of mycorrhizas within Mucoromycota.</title>
        <authorList>
            <person name="Chang Y."/>
            <person name="Desiro A."/>
            <person name="Na H."/>
            <person name="Sandor L."/>
            <person name="Lipzen A."/>
            <person name="Clum A."/>
            <person name="Barry K."/>
            <person name="Grigoriev I.V."/>
            <person name="Martin F.M."/>
            <person name="Stajich J.E."/>
            <person name="Smith M.E."/>
            <person name="Bonito G."/>
            <person name="Spatafora J.W."/>
        </authorList>
    </citation>
    <scope>NUCLEOTIDE SEQUENCE [LARGE SCALE GENOMIC DNA]</scope>
    <source>
        <strain evidence="2 3">AD002</strain>
    </source>
</reference>
<dbReference type="Proteomes" id="UP000274822">
    <property type="component" value="Unassembled WGS sequence"/>
</dbReference>
<feature type="chain" id="PRO_5019320170" evidence="1">
    <location>
        <begin position="16"/>
        <end position="146"/>
    </location>
</feature>
<evidence type="ECO:0000256" key="1">
    <source>
        <dbReference type="SAM" id="SignalP"/>
    </source>
</evidence>
<evidence type="ECO:0000313" key="3">
    <source>
        <dbReference type="Proteomes" id="UP000274822"/>
    </source>
</evidence>